<evidence type="ECO:0000256" key="2">
    <source>
        <dbReference type="ARBA" id="ARBA00022448"/>
    </source>
</evidence>
<dbReference type="AlphaFoldDB" id="A0A928DQ96"/>
<protein>
    <submittedName>
        <fullName evidence="7">AmpG family muropeptide MFS transporter</fullName>
    </submittedName>
</protein>
<dbReference type="GO" id="GO:0022857">
    <property type="term" value="F:transmembrane transporter activity"/>
    <property type="evidence" value="ECO:0007669"/>
    <property type="project" value="InterPro"/>
</dbReference>
<gene>
    <name evidence="7" type="ORF">E7027_02495</name>
</gene>
<feature type="transmembrane region" description="Helical" evidence="6">
    <location>
        <begin position="358"/>
        <end position="375"/>
    </location>
</feature>
<feature type="transmembrane region" description="Helical" evidence="6">
    <location>
        <begin position="387"/>
        <end position="407"/>
    </location>
</feature>
<evidence type="ECO:0000313" key="8">
    <source>
        <dbReference type="Proteomes" id="UP000725649"/>
    </source>
</evidence>
<keyword evidence="4 6" id="KW-1133">Transmembrane helix</keyword>
<dbReference type="InterPro" id="IPR004752">
    <property type="entry name" value="AmpG_permease/AT-1"/>
</dbReference>
<comment type="subcellular location">
    <subcellularLocation>
        <location evidence="1">Membrane</location>
        <topology evidence="1">Multi-pass membrane protein</topology>
    </subcellularLocation>
</comment>
<dbReference type="Gene3D" id="1.20.1250.20">
    <property type="entry name" value="MFS general substrate transporter like domains"/>
    <property type="match status" value="1"/>
</dbReference>
<organism evidence="7 8">
    <name type="scientific">Candidatus Avelusimicrobium gallicola</name>
    <dbReference type="NCBI Taxonomy" id="2562704"/>
    <lineage>
        <taxon>Bacteria</taxon>
        <taxon>Pseudomonadati</taxon>
        <taxon>Elusimicrobiota</taxon>
        <taxon>Elusimicrobia</taxon>
        <taxon>Elusimicrobiales</taxon>
        <taxon>Elusimicrobiaceae</taxon>
        <taxon>Candidatus Avelusimicrobium</taxon>
    </lineage>
</organism>
<evidence type="ECO:0000256" key="6">
    <source>
        <dbReference type="SAM" id="Phobius"/>
    </source>
</evidence>
<proteinExistence type="predicted"/>
<dbReference type="EMBL" id="SUVG01000003">
    <property type="protein sequence ID" value="MBE6420995.1"/>
    <property type="molecule type" value="Genomic_DNA"/>
</dbReference>
<dbReference type="InterPro" id="IPR011701">
    <property type="entry name" value="MFS"/>
</dbReference>
<dbReference type="Pfam" id="PF07690">
    <property type="entry name" value="MFS_1"/>
    <property type="match status" value="1"/>
</dbReference>
<dbReference type="PANTHER" id="PTHR12778">
    <property type="entry name" value="SOLUTE CARRIER FAMILY 33 ACETYL-COA TRANSPORTER -RELATED"/>
    <property type="match status" value="1"/>
</dbReference>
<keyword evidence="5 6" id="KW-0472">Membrane</keyword>
<sequence length="430" mass="47840">MQKNPWAFIPSLYFVEGLPYILINVVSAALYTKMGIPNDIFAFWTGFLYLPWTLKMFWSPLVDGRSTKRKWLLACQFLSAFIFFFIALCLRWNSFFAASLGGFMVGAFISATYDIATDGYYMLALSPERQGYFIGIRTIFYRLAMIFGGGTLLMLIGLLETSTQSVPLAWSLGMGGIGLLFLLFAFYHAWILPLPEEDKPAVSTGEKPVFAEVFKTYFSQKKIAYILLFILLYRLGDAMLEKIITPFLIGEPETGALGLTTTQLGFIKGTLGLAAVIAGNLTGGFLLGKFGFKKCIWPFALVLILPNFFYVYMAYCTPSVTTVAALITLEHFGNGLALMAFMVFIMYVSQGKYKTSHYAISTGIMAIGMMLPSMLSGKLQVALGYKHFFVAVAVLSVCMLSVIPLTFKIKSIEQTEQSFKKHKMSLADAE</sequence>
<feature type="transmembrane region" description="Helical" evidence="6">
    <location>
        <begin position="94"/>
        <end position="113"/>
    </location>
</feature>
<evidence type="ECO:0000256" key="4">
    <source>
        <dbReference type="ARBA" id="ARBA00022989"/>
    </source>
</evidence>
<evidence type="ECO:0000313" key="7">
    <source>
        <dbReference type="EMBL" id="MBE6420995.1"/>
    </source>
</evidence>
<reference evidence="7" key="1">
    <citation type="submission" date="2019-04" db="EMBL/GenBank/DDBJ databases">
        <title>Evolution of Biomass-Degrading Anaerobic Consortia Revealed by Metagenomics.</title>
        <authorList>
            <person name="Peng X."/>
        </authorList>
    </citation>
    <scope>NUCLEOTIDE SEQUENCE</scope>
    <source>
        <strain evidence="7">SIG66</strain>
    </source>
</reference>
<dbReference type="PANTHER" id="PTHR12778:SF10">
    <property type="entry name" value="MAJOR FACILITATOR SUPERFAMILY DOMAIN-CONTAINING PROTEIN 3"/>
    <property type="match status" value="1"/>
</dbReference>
<dbReference type="GO" id="GO:0016020">
    <property type="term" value="C:membrane"/>
    <property type="evidence" value="ECO:0007669"/>
    <property type="project" value="UniProtKB-SubCell"/>
</dbReference>
<feature type="transmembrane region" description="Helical" evidence="6">
    <location>
        <begin position="168"/>
        <end position="190"/>
    </location>
</feature>
<accession>A0A928DQ96</accession>
<feature type="transmembrane region" description="Helical" evidence="6">
    <location>
        <begin position="269"/>
        <end position="288"/>
    </location>
</feature>
<dbReference type="InterPro" id="IPR036259">
    <property type="entry name" value="MFS_trans_sf"/>
</dbReference>
<dbReference type="SUPFAM" id="SSF103473">
    <property type="entry name" value="MFS general substrate transporter"/>
    <property type="match status" value="1"/>
</dbReference>
<evidence type="ECO:0000256" key="1">
    <source>
        <dbReference type="ARBA" id="ARBA00004141"/>
    </source>
</evidence>
<evidence type="ECO:0000256" key="5">
    <source>
        <dbReference type="ARBA" id="ARBA00023136"/>
    </source>
</evidence>
<feature type="transmembrane region" description="Helical" evidence="6">
    <location>
        <begin position="295"/>
        <end position="315"/>
    </location>
</feature>
<comment type="caution">
    <text evidence="7">The sequence shown here is derived from an EMBL/GenBank/DDBJ whole genome shotgun (WGS) entry which is preliminary data.</text>
</comment>
<evidence type="ECO:0000256" key="3">
    <source>
        <dbReference type="ARBA" id="ARBA00022692"/>
    </source>
</evidence>
<feature type="transmembrane region" description="Helical" evidence="6">
    <location>
        <begin position="12"/>
        <end position="34"/>
    </location>
</feature>
<feature type="transmembrane region" description="Helical" evidence="6">
    <location>
        <begin position="321"/>
        <end position="346"/>
    </location>
</feature>
<keyword evidence="2" id="KW-0813">Transport</keyword>
<feature type="transmembrane region" description="Helical" evidence="6">
    <location>
        <begin position="70"/>
        <end position="88"/>
    </location>
</feature>
<dbReference type="Proteomes" id="UP000725649">
    <property type="component" value="Unassembled WGS sequence"/>
</dbReference>
<name>A0A928DQ96_9BACT</name>
<keyword evidence="3 6" id="KW-0812">Transmembrane</keyword>
<feature type="transmembrane region" description="Helical" evidence="6">
    <location>
        <begin position="134"/>
        <end position="156"/>
    </location>
</feature>
<feature type="transmembrane region" description="Helical" evidence="6">
    <location>
        <begin position="40"/>
        <end position="58"/>
    </location>
</feature>